<comment type="caution">
    <text evidence="8">The sequence shown here is derived from an EMBL/GenBank/DDBJ whole genome shotgun (WGS) entry which is preliminary data.</text>
</comment>
<dbReference type="PANTHER" id="PTHR30435">
    <property type="entry name" value="FLAGELLAR PROTEIN"/>
    <property type="match status" value="1"/>
</dbReference>
<evidence type="ECO:0000259" key="7">
    <source>
        <dbReference type="Pfam" id="PF00460"/>
    </source>
</evidence>
<keyword evidence="9" id="KW-1185">Reference proteome</keyword>
<dbReference type="PIRSF" id="PIRSF002889">
    <property type="entry name" value="Rod_FlgB"/>
    <property type="match status" value="1"/>
</dbReference>
<dbReference type="EMBL" id="BSPQ01000001">
    <property type="protein sequence ID" value="GLS89293.1"/>
    <property type="molecule type" value="Genomic_DNA"/>
</dbReference>
<keyword evidence="8" id="KW-0966">Cell projection</keyword>
<sequence>MAINFEKAFGIHQHTLGVRSRRTEVLAGNIANADTPGYKARDIDFKDALQNAKSRSGVFLERTHSSHKSAQSFSMAQSGELFRVGNQPDTGDGNTVDTEVERNLFMKNSMEYQASLDFLNSKISGLRKAIKGQ</sequence>
<comment type="subunit">
    <text evidence="6">The basal body constitutes a major portion of the flagellar organelle and consists of a number of rings mounted on a central rod.</text>
</comment>
<keyword evidence="4 6" id="KW-0975">Bacterial flagellum</keyword>
<proteinExistence type="inferred from homology"/>
<evidence type="ECO:0000256" key="5">
    <source>
        <dbReference type="ARBA" id="ARBA00024934"/>
    </source>
</evidence>
<feature type="domain" description="Flagellar basal body rod protein N-terminal" evidence="7">
    <location>
        <begin position="19"/>
        <end position="39"/>
    </location>
</feature>
<evidence type="ECO:0000256" key="6">
    <source>
        <dbReference type="PIRNR" id="PIRNR002889"/>
    </source>
</evidence>
<accession>A0ABQ6DWR7</accession>
<evidence type="ECO:0000313" key="8">
    <source>
        <dbReference type="EMBL" id="GLS89293.1"/>
    </source>
</evidence>
<evidence type="ECO:0000313" key="9">
    <source>
        <dbReference type="Proteomes" id="UP001157353"/>
    </source>
</evidence>
<organism evidence="8 9">
    <name type="scientific">Psychromonas marina</name>
    <dbReference type="NCBI Taxonomy" id="88364"/>
    <lineage>
        <taxon>Bacteria</taxon>
        <taxon>Pseudomonadati</taxon>
        <taxon>Pseudomonadota</taxon>
        <taxon>Gammaproteobacteria</taxon>
        <taxon>Alteromonadales</taxon>
        <taxon>Psychromonadaceae</taxon>
        <taxon>Psychromonas</taxon>
    </lineage>
</organism>
<comment type="subcellular location">
    <subcellularLocation>
        <location evidence="1 6">Bacterial flagellum basal body</location>
    </subcellularLocation>
</comment>
<dbReference type="InterPro" id="IPR001444">
    <property type="entry name" value="Flag_bb_rod_N"/>
</dbReference>
<dbReference type="PANTHER" id="PTHR30435:SF12">
    <property type="entry name" value="FLAGELLAR BASAL BODY ROD PROTEIN FLGB"/>
    <property type="match status" value="1"/>
</dbReference>
<evidence type="ECO:0000256" key="1">
    <source>
        <dbReference type="ARBA" id="ARBA00004117"/>
    </source>
</evidence>
<evidence type="ECO:0000256" key="3">
    <source>
        <dbReference type="ARBA" id="ARBA00014376"/>
    </source>
</evidence>
<gene>
    <name evidence="8" type="ORF">GCM10007916_03600</name>
</gene>
<name>A0ABQ6DWR7_9GAMM</name>
<protein>
    <recommendedName>
        <fullName evidence="3 6">Flagellar basal body rod protein FlgB</fullName>
    </recommendedName>
</protein>
<dbReference type="RefSeq" id="WP_284202413.1">
    <property type="nucleotide sequence ID" value="NZ_BSPQ01000001.1"/>
</dbReference>
<dbReference type="NCBIfam" id="TIGR01396">
    <property type="entry name" value="FlgB"/>
    <property type="match status" value="1"/>
</dbReference>
<dbReference type="Pfam" id="PF00460">
    <property type="entry name" value="Flg_bb_rod"/>
    <property type="match status" value="1"/>
</dbReference>
<evidence type="ECO:0000256" key="4">
    <source>
        <dbReference type="ARBA" id="ARBA00023143"/>
    </source>
</evidence>
<evidence type="ECO:0000256" key="2">
    <source>
        <dbReference type="ARBA" id="ARBA00009677"/>
    </source>
</evidence>
<reference evidence="9" key="1">
    <citation type="journal article" date="2019" name="Int. J. Syst. Evol. Microbiol.">
        <title>The Global Catalogue of Microorganisms (GCM) 10K type strain sequencing project: providing services to taxonomists for standard genome sequencing and annotation.</title>
        <authorList>
            <consortium name="The Broad Institute Genomics Platform"/>
            <consortium name="The Broad Institute Genome Sequencing Center for Infectious Disease"/>
            <person name="Wu L."/>
            <person name="Ma J."/>
        </authorList>
    </citation>
    <scope>NUCLEOTIDE SEQUENCE [LARGE SCALE GENOMIC DNA]</scope>
    <source>
        <strain evidence="9">NBRC 103166</strain>
    </source>
</reference>
<comment type="similarity">
    <text evidence="2 6">Belongs to the flagella basal body rod proteins family.</text>
</comment>
<dbReference type="Proteomes" id="UP001157353">
    <property type="component" value="Unassembled WGS sequence"/>
</dbReference>
<dbReference type="InterPro" id="IPR006300">
    <property type="entry name" value="FlgB"/>
</dbReference>
<keyword evidence="8" id="KW-0969">Cilium</keyword>
<keyword evidence="8" id="KW-0282">Flagellum</keyword>
<comment type="function">
    <text evidence="5 6">Structural component of flagellum, the bacterial motility apparatus. Part of the rod structure of flagellar basal body.</text>
</comment>